<feature type="coiled-coil region" evidence="2">
    <location>
        <begin position="261"/>
        <end position="295"/>
    </location>
</feature>
<dbReference type="STRING" id="947166.A0A1D1W051"/>
<dbReference type="Proteomes" id="UP000186922">
    <property type="component" value="Unassembled WGS sequence"/>
</dbReference>
<dbReference type="PANTHER" id="PTHR21549:SF0">
    <property type="entry name" value="COILED-COIL DOMAIN-CONTAINING PROTEIN 112"/>
    <property type="match status" value="1"/>
</dbReference>
<dbReference type="InterPro" id="IPR039902">
    <property type="entry name" value="CCDC148/CCDC112"/>
</dbReference>
<evidence type="ECO:0008006" key="5">
    <source>
        <dbReference type="Google" id="ProtNLM"/>
    </source>
</evidence>
<dbReference type="AlphaFoldDB" id="A0A1D1W051"/>
<evidence type="ECO:0000313" key="4">
    <source>
        <dbReference type="Proteomes" id="UP000186922"/>
    </source>
</evidence>
<evidence type="ECO:0000256" key="1">
    <source>
        <dbReference type="ARBA" id="ARBA00023054"/>
    </source>
</evidence>
<evidence type="ECO:0000313" key="3">
    <source>
        <dbReference type="EMBL" id="GAV06771.1"/>
    </source>
</evidence>
<keyword evidence="1 2" id="KW-0175">Coiled coil</keyword>
<reference evidence="3 4" key="1">
    <citation type="journal article" date="2016" name="Nat. Commun.">
        <title>Extremotolerant tardigrade genome and improved radiotolerance of human cultured cells by tardigrade-unique protein.</title>
        <authorList>
            <person name="Hashimoto T."/>
            <person name="Horikawa D.D."/>
            <person name="Saito Y."/>
            <person name="Kuwahara H."/>
            <person name="Kozuka-Hata H."/>
            <person name="Shin-I T."/>
            <person name="Minakuchi Y."/>
            <person name="Ohishi K."/>
            <person name="Motoyama A."/>
            <person name="Aizu T."/>
            <person name="Enomoto A."/>
            <person name="Kondo K."/>
            <person name="Tanaka S."/>
            <person name="Hara Y."/>
            <person name="Koshikawa S."/>
            <person name="Sagara H."/>
            <person name="Miura T."/>
            <person name="Yokobori S."/>
            <person name="Miyagawa K."/>
            <person name="Suzuki Y."/>
            <person name="Kubo T."/>
            <person name="Oyama M."/>
            <person name="Kohara Y."/>
            <person name="Fujiyama A."/>
            <person name="Arakawa K."/>
            <person name="Katayama T."/>
            <person name="Toyoda A."/>
            <person name="Kunieda T."/>
        </authorList>
    </citation>
    <scope>NUCLEOTIDE SEQUENCE [LARGE SCALE GENOMIC DNA]</scope>
    <source>
        <strain evidence="3 4">YOKOZUNA-1</strain>
    </source>
</reference>
<sequence>MEESLLVGELSASMREMGSWTQSGDATVAKTRAPKNTGGPLAIRNTVEKPAAVVDYENFIAANGGTTGGWDDFDHQEFLAFRQRLGPLQGALVHQAIANIPTKSPSETIEHEVWYSQYTTLFAARKEAVAGWKRKKEEENEKTVQVQTVQAKRRDAAVQQMRQAAHEKQKARLAVQKAQKEKEEEARRVKMLQTQKEQDEQNREKFQEHQAQLKQKLDQHYGKLDEQITALQMKEAQKLEEVRERHQLANSVVHQLGERELHKVEEKFTKRQQEKAQKEREILKKEEYVEGLRRKVLEKVGRKPERLTKPTSGWNNRLRSTRAARRARKQSMERVLQNWQTPTSIFDLAKLGVPLWRKEPHHQLN</sequence>
<gene>
    <name evidence="3" type="primary">RvY_16702-1</name>
    <name evidence="3" type="synonym">RvY_16702.1</name>
    <name evidence="3" type="ORF">RvY_16702</name>
</gene>
<feature type="coiled-coil region" evidence="2">
    <location>
        <begin position="161"/>
        <end position="216"/>
    </location>
</feature>
<evidence type="ECO:0000256" key="2">
    <source>
        <dbReference type="SAM" id="Coils"/>
    </source>
</evidence>
<protein>
    <recommendedName>
        <fullName evidence="5">Coiled-coil domain-containing protein 112</fullName>
    </recommendedName>
</protein>
<dbReference type="EMBL" id="BDGG01000014">
    <property type="protein sequence ID" value="GAV06771.1"/>
    <property type="molecule type" value="Genomic_DNA"/>
</dbReference>
<accession>A0A1D1W051</accession>
<comment type="caution">
    <text evidence="3">The sequence shown here is derived from an EMBL/GenBank/DDBJ whole genome shotgun (WGS) entry which is preliminary data.</text>
</comment>
<name>A0A1D1W051_RAMVA</name>
<keyword evidence="4" id="KW-1185">Reference proteome</keyword>
<proteinExistence type="predicted"/>
<dbReference type="PANTHER" id="PTHR21549">
    <property type="entry name" value="MUTATED IN BLADDER CANCER 1"/>
    <property type="match status" value="1"/>
</dbReference>
<dbReference type="OrthoDB" id="2152435at2759"/>
<organism evidence="3 4">
    <name type="scientific">Ramazzottius varieornatus</name>
    <name type="common">Water bear</name>
    <name type="synonym">Tardigrade</name>
    <dbReference type="NCBI Taxonomy" id="947166"/>
    <lineage>
        <taxon>Eukaryota</taxon>
        <taxon>Metazoa</taxon>
        <taxon>Ecdysozoa</taxon>
        <taxon>Tardigrada</taxon>
        <taxon>Eutardigrada</taxon>
        <taxon>Parachela</taxon>
        <taxon>Hypsibioidea</taxon>
        <taxon>Ramazzottiidae</taxon>
        <taxon>Ramazzottius</taxon>
    </lineage>
</organism>